<proteinExistence type="predicted"/>
<evidence type="ECO:0000313" key="3">
    <source>
        <dbReference type="EMBL" id="BBY49412.1"/>
    </source>
</evidence>
<feature type="region of interest" description="Disordered" evidence="1">
    <location>
        <begin position="1"/>
        <end position="130"/>
    </location>
</feature>
<keyword evidence="4" id="KW-1185">Reference proteome</keyword>
<reference evidence="3 4" key="1">
    <citation type="journal article" date="2019" name="Emerg. Microbes Infect.">
        <title>Comprehensive subspecies identification of 175 nontuberculous mycobacteria species based on 7547 genomic profiles.</title>
        <authorList>
            <person name="Matsumoto Y."/>
            <person name="Kinjo T."/>
            <person name="Motooka D."/>
            <person name="Nabeya D."/>
            <person name="Jung N."/>
            <person name="Uechi K."/>
            <person name="Horii T."/>
            <person name="Iida T."/>
            <person name="Fujita J."/>
            <person name="Nakamura S."/>
        </authorList>
    </citation>
    <scope>NUCLEOTIDE SEQUENCE [LARGE SCALE GENOMIC DNA]</scope>
    <source>
        <strain evidence="3 4">JCM 18538</strain>
    </source>
</reference>
<dbReference type="RefSeq" id="WP_163919061.1">
    <property type="nucleotide sequence ID" value="NZ_AP022593.1"/>
</dbReference>
<organism evidence="3 4">
    <name type="scientific">Mycolicibacterium arabiense</name>
    <dbReference type="NCBI Taxonomy" id="1286181"/>
    <lineage>
        <taxon>Bacteria</taxon>
        <taxon>Bacillati</taxon>
        <taxon>Actinomycetota</taxon>
        <taxon>Actinomycetes</taxon>
        <taxon>Mycobacteriales</taxon>
        <taxon>Mycobacteriaceae</taxon>
        <taxon>Mycolicibacterium</taxon>
    </lineage>
</organism>
<gene>
    <name evidence="3" type="ORF">MARA_28800</name>
</gene>
<name>A0A7I7RXQ6_9MYCO</name>
<dbReference type="Proteomes" id="UP000467428">
    <property type="component" value="Chromosome"/>
</dbReference>
<evidence type="ECO:0000256" key="2">
    <source>
        <dbReference type="SAM" id="Phobius"/>
    </source>
</evidence>
<feature type="transmembrane region" description="Helical" evidence="2">
    <location>
        <begin position="139"/>
        <end position="160"/>
    </location>
</feature>
<protein>
    <submittedName>
        <fullName evidence="3">Uncharacterized protein</fullName>
    </submittedName>
</protein>
<feature type="compositionally biased region" description="Pro residues" evidence="1">
    <location>
        <begin position="56"/>
        <end position="95"/>
    </location>
</feature>
<sequence>MTTPPTPAGRHPEPDDSESTGRAAHPAEPERFELPTFETFETPPFESISSGSFETPPAPPPSPEVIGEPPAPAAPEPPSVLEPTEPPAFTNPPPVDQATHAAYGQSNQQPQVSWHDPVESPAPAVPNAPTSPGAGRARLLWLGTAALLLLILAVVLYLVLT</sequence>
<keyword evidence="2" id="KW-1133">Transmembrane helix</keyword>
<keyword evidence="2" id="KW-0812">Transmembrane</keyword>
<accession>A0A7I7RXQ6</accession>
<feature type="compositionally biased region" description="Low complexity" evidence="1">
    <location>
        <begin position="34"/>
        <end position="46"/>
    </location>
</feature>
<evidence type="ECO:0000313" key="4">
    <source>
        <dbReference type="Proteomes" id="UP000467428"/>
    </source>
</evidence>
<dbReference type="KEGG" id="marz:MARA_28800"/>
<keyword evidence="2" id="KW-0472">Membrane</keyword>
<geneLocation type="plasmid" evidence="4">
    <name>pjcm18538 dna</name>
</geneLocation>
<evidence type="ECO:0000256" key="1">
    <source>
        <dbReference type="SAM" id="MobiDB-lite"/>
    </source>
</evidence>
<dbReference type="AlphaFoldDB" id="A0A7I7RXQ6"/>
<dbReference type="EMBL" id="AP022593">
    <property type="protein sequence ID" value="BBY49412.1"/>
    <property type="molecule type" value="Genomic_DNA"/>
</dbReference>